<feature type="binding site" evidence="10">
    <location>
        <position position="450"/>
    </location>
    <ligand>
        <name>(6S)-5-formyl-5,6,7,8-tetrahydrofolate</name>
        <dbReference type="ChEBI" id="CHEBI:57457"/>
    </ligand>
</feature>
<evidence type="ECO:0000256" key="1">
    <source>
        <dbReference type="ARBA" id="ARBA00011043"/>
    </source>
</evidence>
<dbReference type="InterPro" id="IPR018948">
    <property type="entry name" value="GTP-bd_TrmE_N"/>
</dbReference>
<feature type="binding site" evidence="10">
    <location>
        <position position="84"/>
    </location>
    <ligand>
        <name>(6S)-5-formyl-5,6,7,8-tetrahydrofolate</name>
        <dbReference type="ChEBI" id="CHEBI:57457"/>
    </ligand>
</feature>
<dbReference type="Proteomes" id="UP000178951">
    <property type="component" value="Unassembled WGS sequence"/>
</dbReference>
<dbReference type="Pfam" id="PF01926">
    <property type="entry name" value="MMR_HSR1"/>
    <property type="match status" value="1"/>
</dbReference>
<evidence type="ECO:0000256" key="3">
    <source>
        <dbReference type="ARBA" id="ARBA00022694"/>
    </source>
</evidence>
<dbReference type="GO" id="GO:0046872">
    <property type="term" value="F:metal ion binding"/>
    <property type="evidence" value="ECO:0007669"/>
    <property type="project" value="UniProtKB-KW"/>
</dbReference>
<dbReference type="Gene3D" id="3.40.50.300">
    <property type="entry name" value="P-loop containing nucleotide triphosphate hydrolases"/>
    <property type="match status" value="1"/>
</dbReference>
<comment type="caution">
    <text evidence="10">Lacks conserved residue(s) required for the propagation of feature annotation.</text>
</comment>
<evidence type="ECO:0000313" key="14">
    <source>
        <dbReference type="Proteomes" id="UP000178951"/>
    </source>
</evidence>
<comment type="caution">
    <text evidence="13">The sequence shown here is derived from an EMBL/GenBank/DDBJ whole genome shotgun (WGS) entry which is preliminary data.</text>
</comment>
<feature type="binding site" evidence="10">
    <location>
        <position position="24"/>
    </location>
    <ligand>
        <name>(6S)-5-formyl-5,6,7,8-tetrahydrofolate</name>
        <dbReference type="ChEBI" id="CHEBI:57457"/>
    </ligand>
</feature>
<evidence type="ECO:0000256" key="5">
    <source>
        <dbReference type="ARBA" id="ARBA00022741"/>
    </source>
</evidence>
<feature type="binding site" evidence="10">
    <location>
        <position position="248"/>
    </location>
    <ligand>
        <name>K(+)</name>
        <dbReference type="ChEBI" id="CHEBI:29103"/>
    </ligand>
</feature>
<dbReference type="NCBIfam" id="TIGR00450">
    <property type="entry name" value="mnmE_trmE_thdF"/>
    <property type="match status" value="1"/>
</dbReference>
<dbReference type="InterPro" id="IPR006073">
    <property type="entry name" value="GTP-bd"/>
</dbReference>
<dbReference type="GO" id="GO:0030488">
    <property type="term" value="P:tRNA methylation"/>
    <property type="evidence" value="ECO:0007669"/>
    <property type="project" value="TreeGrafter"/>
</dbReference>
<dbReference type="GO" id="GO:0002098">
    <property type="term" value="P:tRNA wobble uridine modification"/>
    <property type="evidence" value="ECO:0007669"/>
    <property type="project" value="TreeGrafter"/>
</dbReference>
<keyword evidence="8 10" id="KW-0630">Potassium</keyword>
<keyword evidence="3 10" id="KW-0819">tRNA processing</keyword>
<evidence type="ECO:0000256" key="10">
    <source>
        <dbReference type="HAMAP-Rule" id="MF_00379"/>
    </source>
</evidence>
<dbReference type="PANTHER" id="PTHR42714">
    <property type="entry name" value="TRNA MODIFICATION GTPASE GTPBP3"/>
    <property type="match status" value="1"/>
</dbReference>
<evidence type="ECO:0000256" key="8">
    <source>
        <dbReference type="ARBA" id="ARBA00022958"/>
    </source>
</evidence>
<dbReference type="GO" id="GO:0003924">
    <property type="term" value="F:GTPase activity"/>
    <property type="evidence" value="ECO:0007669"/>
    <property type="project" value="UniProtKB-UniRule"/>
</dbReference>
<dbReference type="STRING" id="1802583.A2311_06870"/>
<dbReference type="InterPro" id="IPR004520">
    <property type="entry name" value="GTPase_MnmE"/>
</dbReference>
<comment type="similarity">
    <text evidence="1 10 11">Belongs to the TRAFAC class TrmE-Era-EngA-EngB-Septin-like GTPase superfamily. TrmE GTPase family.</text>
</comment>
<evidence type="ECO:0000256" key="6">
    <source>
        <dbReference type="ARBA" id="ARBA00022801"/>
    </source>
</evidence>
<name>A0A1F4TW32_UNCSA</name>
<evidence type="ECO:0000256" key="2">
    <source>
        <dbReference type="ARBA" id="ARBA00022490"/>
    </source>
</evidence>
<dbReference type="Gene3D" id="3.30.1360.120">
    <property type="entry name" value="Probable tRNA modification gtpase trme, domain 1"/>
    <property type="match status" value="1"/>
</dbReference>
<keyword evidence="2 10" id="KW-0963">Cytoplasm</keyword>
<dbReference type="SUPFAM" id="SSF52540">
    <property type="entry name" value="P-loop containing nucleoside triphosphate hydrolases"/>
    <property type="match status" value="1"/>
</dbReference>
<feature type="binding site" evidence="10">
    <location>
        <position position="246"/>
    </location>
    <ligand>
        <name>K(+)</name>
        <dbReference type="ChEBI" id="CHEBI:29103"/>
    </ligand>
</feature>
<dbReference type="InterPro" id="IPR027266">
    <property type="entry name" value="TrmE/GcvT-like"/>
</dbReference>
<keyword evidence="6 10" id="KW-0378">Hydrolase</keyword>
<dbReference type="GO" id="GO:0005525">
    <property type="term" value="F:GTP binding"/>
    <property type="evidence" value="ECO:0007669"/>
    <property type="project" value="UniProtKB-UniRule"/>
</dbReference>
<evidence type="ECO:0000259" key="12">
    <source>
        <dbReference type="PROSITE" id="PS51709"/>
    </source>
</evidence>
<keyword evidence="4 10" id="KW-0479">Metal-binding</keyword>
<dbReference type="AlphaFoldDB" id="A0A1F4TW32"/>
<sequence length="450" mass="48181">MRQFDDTIAAIASPLGRGGVGVIRISGSRARDIFNKVTNYKDELQPRYATLVSIIDNNNTILLDKALVIYFPMPNSLTGEDVIELQCHGGVRLLREILGLIIQEGGRGAEPGEFLQRAFLNGKISLDQIEGIIDLINANSRRGIAAAAGNMKGELNAAIKRLGSDVLQLAMKIEAEIDFPDDIKNNQAAILDIISNLYRDIGNLIASSSRSKIIREGVRVAIIGRPNVGKSSLLNRLLGEDRAIVTELPGTTRDTIEESFELNGIAVIIVDTAGIRAGGGLIEDLGIARSKRAIGDADLVLILMDAVSGLTPEDKQIINEVAASKKAHLIAANKIDLIKDVSIIDGLAEAVGISAVTGEGVERLKERIIEALDIGEAAQNEIVLNQRQQEALVKAQGSLEVAKIGIEKGAPIDIIGAELRSALASIYEISGEQVSERIIQNIFSNLCVGK</sequence>
<dbReference type="Pfam" id="PF12631">
    <property type="entry name" value="MnmE_helical"/>
    <property type="match status" value="1"/>
</dbReference>
<feature type="binding site" evidence="10">
    <location>
        <position position="252"/>
    </location>
    <ligand>
        <name>Mg(2+)</name>
        <dbReference type="ChEBI" id="CHEBI:18420"/>
    </ligand>
</feature>
<keyword evidence="5 10" id="KW-0547">Nucleotide-binding</keyword>
<proteinExistence type="inferred from homology"/>
<protein>
    <recommendedName>
        <fullName evidence="10">tRNA modification GTPase MnmE</fullName>
        <ecNumber evidence="10">3.6.-.-</ecNumber>
    </recommendedName>
</protein>
<feature type="binding site" evidence="10">
    <location>
        <position position="123"/>
    </location>
    <ligand>
        <name>(6S)-5-formyl-5,6,7,8-tetrahydrofolate</name>
        <dbReference type="ChEBI" id="CHEBI:57457"/>
    </ligand>
</feature>
<feature type="binding site" evidence="10">
    <location>
        <begin position="271"/>
        <end position="274"/>
    </location>
    <ligand>
        <name>GTP</name>
        <dbReference type="ChEBI" id="CHEBI:37565"/>
    </ligand>
</feature>
<evidence type="ECO:0000256" key="11">
    <source>
        <dbReference type="RuleBase" id="RU003313"/>
    </source>
</evidence>
<dbReference type="EC" id="3.6.-.-" evidence="10"/>
<feature type="binding site" evidence="10">
    <location>
        <begin position="246"/>
        <end position="252"/>
    </location>
    <ligand>
        <name>GTP</name>
        <dbReference type="ChEBI" id="CHEBI:37565"/>
    </ligand>
</feature>
<reference evidence="13 14" key="1">
    <citation type="journal article" date="2016" name="Nat. Commun.">
        <title>Thousands of microbial genomes shed light on interconnected biogeochemical processes in an aquifer system.</title>
        <authorList>
            <person name="Anantharaman K."/>
            <person name="Brown C.T."/>
            <person name="Hug L.A."/>
            <person name="Sharon I."/>
            <person name="Castelle C.J."/>
            <person name="Probst A.J."/>
            <person name="Thomas B.C."/>
            <person name="Singh A."/>
            <person name="Wilkins M.J."/>
            <person name="Karaoz U."/>
            <person name="Brodie E.L."/>
            <person name="Williams K.H."/>
            <person name="Hubbard S.S."/>
            <person name="Banfield J.F."/>
        </authorList>
    </citation>
    <scope>NUCLEOTIDE SEQUENCE [LARGE SCALE GENOMIC DNA]</scope>
</reference>
<feature type="binding site" evidence="10">
    <location>
        <position position="227"/>
    </location>
    <ligand>
        <name>K(+)</name>
        <dbReference type="ChEBI" id="CHEBI:29103"/>
    </ligand>
</feature>
<dbReference type="EMBL" id="MEUF01000006">
    <property type="protein sequence ID" value="OGC36770.1"/>
    <property type="molecule type" value="Genomic_DNA"/>
</dbReference>
<dbReference type="GO" id="GO:0005737">
    <property type="term" value="C:cytoplasm"/>
    <property type="evidence" value="ECO:0007669"/>
    <property type="project" value="UniProtKB-SubCell"/>
</dbReference>
<dbReference type="NCBIfam" id="TIGR00231">
    <property type="entry name" value="small_GTP"/>
    <property type="match status" value="1"/>
</dbReference>
<evidence type="ECO:0000313" key="13">
    <source>
        <dbReference type="EMBL" id="OGC36770.1"/>
    </source>
</evidence>
<dbReference type="FunFam" id="3.40.50.300:FF:001376">
    <property type="entry name" value="tRNA modification GTPase MnmE"/>
    <property type="match status" value="1"/>
</dbReference>
<comment type="function">
    <text evidence="10">Exhibits a very high intrinsic GTPase hydrolysis rate. Involved in the addition of a carboxymethylaminomethyl (cmnm) group at the wobble position (U34) of certain tRNAs, forming tRNA-cmnm(5)s(2)U34.</text>
</comment>
<comment type="cofactor">
    <cofactor evidence="10">
        <name>K(+)</name>
        <dbReference type="ChEBI" id="CHEBI:29103"/>
    </cofactor>
    <text evidence="10">Binds 1 potassium ion per subunit.</text>
</comment>
<organism evidence="13 14">
    <name type="scientific">candidate division WOR-1 bacterium RIFOXYB2_FULL_48_7</name>
    <dbReference type="NCBI Taxonomy" id="1802583"/>
    <lineage>
        <taxon>Bacteria</taxon>
        <taxon>Bacillati</taxon>
        <taxon>Saganbacteria</taxon>
    </lineage>
</organism>
<dbReference type="NCBIfam" id="NF003661">
    <property type="entry name" value="PRK05291.1-3"/>
    <property type="match status" value="1"/>
</dbReference>
<evidence type="ECO:0000256" key="9">
    <source>
        <dbReference type="ARBA" id="ARBA00023134"/>
    </source>
</evidence>
<comment type="subcellular location">
    <subcellularLocation>
        <location evidence="10">Cytoplasm</location>
    </subcellularLocation>
</comment>
<feature type="domain" description="TrmE-type G" evidence="12">
    <location>
        <begin position="217"/>
        <end position="373"/>
    </location>
</feature>
<dbReference type="CDD" id="cd14858">
    <property type="entry name" value="TrmE_N"/>
    <property type="match status" value="1"/>
</dbReference>
<dbReference type="Gene3D" id="1.20.120.430">
    <property type="entry name" value="tRNA modification GTPase MnmE domain 2"/>
    <property type="match status" value="1"/>
</dbReference>
<dbReference type="CDD" id="cd04164">
    <property type="entry name" value="trmE"/>
    <property type="match status" value="1"/>
</dbReference>
<comment type="subunit">
    <text evidence="10">Homodimer. Heterotetramer of two MnmE and two MnmG subunits.</text>
</comment>
<evidence type="ECO:0000256" key="7">
    <source>
        <dbReference type="ARBA" id="ARBA00022842"/>
    </source>
</evidence>
<dbReference type="PROSITE" id="PS51709">
    <property type="entry name" value="G_TRME"/>
    <property type="match status" value="1"/>
</dbReference>
<feature type="binding site" evidence="10">
    <location>
        <begin position="227"/>
        <end position="232"/>
    </location>
    <ligand>
        <name>GTP</name>
        <dbReference type="ChEBI" id="CHEBI:37565"/>
    </ligand>
</feature>
<dbReference type="Pfam" id="PF10396">
    <property type="entry name" value="TrmE_N"/>
    <property type="match status" value="1"/>
</dbReference>
<dbReference type="InterPro" id="IPR025867">
    <property type="entry name" value="MnmE_helical"/>
</dbReference>
<keyword evidence="9 10" id="KW-0342">GTP-binding</keyword>
<dbReference type="InterPro" id="IPR027417">
    <property type="entry name" value="P-loop_NTPase"/>
</dbReference>
<dbReference type="HAMAP" id="MF_00379">
    <property type="entry name" value="GTPase_MnmE"/>
    <property type="match status" value="1"/>
</dbReference>
<dbReference type="InterPro" id="IPR027368">
    <property type="entry name" value="MnmE_dom2"/>
</dbReference>
<dbReference type="PRINTS" id="PR00326">
    <property type="entry name" value="GTP1OBG"/>
</dbReference>
<gene>
    <name evidence="10" type="primary">mnmE</name>
    <name evidence="10" type="synonym">trmE</name>
    <name evidence="13" type="ORF">A2311_06870</name>
</gene>
<feature type="binding site" evidence="10">
    <location>
        <position position="231"/>
    </location>
    <ligand>
        <name>Mg(2+)</name>
        <dbReference type="ChEBI" id="CHEBI:18420"/>
    </ligand>
</feature>
<dbReference type="InterPro" id="IPR005225">
    <property type="entry name" value="Small_GTP-bd"/>
</dbReference>
<accession>A0A1F4TW32</accession>
<keyword evidence="7 10" id="KW-0460">Magnesium</keyword>
<dbReference type="PANTHER" id="PTHR42714:SF2">
    <property type="entry name" value="TRNA MODIFICATION GTPASE GTPBP3, MITOCHONDRIAL"/>
    <property type="match status" value="1"/>
</dbReference>
<feature type="binding site" evidence="10">
    <location>
        <position position="251"/>
    </location>
    <ligand>
        <name>K(+)</name>
        <dbReference type="ChEBI" id="CHEBI:29103"/>
    </ligand>
</feature>
<dbReference type="InterPro" id="IPR031168">
    <property type="entry name" value="G_TrmE"/>
</dbReference>
<evidence type="ECO:0000256" key="4">
    <source>
        <dbReference type="ARBA" id="ARBA00022723"/>
    </source>
</evidence>